<dbReference type="Proteomes" id="UP001205603">
    <property type="component" value="Unassembled WGS sequence"/>
</dbReference>
<dbReference type="InterPro" id="IPR021345">
    <property type="entry name" value="DUF2961"/>
</dbReference>
<evidence type="ECO:0000313" key="3">
    <source>
        <dbReference type="Proteomes" id="UP001205603"/>
    </source>
</evidence>
<name>A0ABT1MH51_9BACT</name>
<comment type="caution">
    <text evidence="2">The sequence shown here is derived from an EMBL/GenBank/DDBJ whole genome shotgun (WGS) entry which is preliminary data.</text>
</comment>
<feature type="signal peptide" evidence="1">
    <location>
        <begin position="1"/>
        <end position="21"/>
    </location>
</feature>
<organism evidence="2 3">
    <name type="scientific">Coprobacter tertius</name>
    <dbReference type="NCBI Taxonomy" id="2944915"/>
    <lineage>
        <taxon>Bacteria</taxon>
        <taxon>Pseudomonadati</taxon>
        <taxon>Bacteroidota</taxon>
        <taxon>Bacteroidia</taxon>
        <taxon>Bacteroidales</taxon>
        <taxon>Barnesiellaceae</taxon>
        <taxon>Coprobacter</taxon>
    </lineage>
</organism>
<proteinExistence type="predicted"/>
<sequence>MLSLKNKLLFLSLFVSLSCFYAQGKGKSPEKKVGIISELEQMYLLKQLPAYRSGIIEQESSYDRTGKNDDGFSGKYSYIRKEGDQLVLADWKGPGVINRIWTPTPTTDTIKFYIDGEKKPRISIPFIDLFSGKVYPFINPICGNEVGGYYCYLPIPYQKSCKVVYTGKKMEFYQIQSRLLPEKTIVKPFSMILDDSENRVLDKVCEYWQIQTDPLRQTEKFGPIVRSESKQFFISPGESVPFFIDDRGGRIVGIEIEAGTSFYGDKKDILFQACWDGDNVMAINCPVADYFGYAFGKPSVRSILLGSYNDVNYSYLPMPYRKKAQLKLTYEKRSEEQPKIEVKTKVYYSDDSRTEGEGALYTIWRREIDPEEYKPYLLSQIMGKGHLVGVLHQAQALKPGMTLFFEGDDITVADRKMRTHGTGSEDFYNGGWYALLDRWDRGVSLPIHGSMDYSLPMARTGGYRFFLSDKMSFEQDFLQTIEHGPEDNKYPVDYTSLTFYYGDRPAPHCTTDPVEELRTVNHLKEHIFYPQLMNITLGGNTQIENRGRFVVSAQGEGSVRIMLDELPEGIYKIMLTYYETPEGGEFSVWNRQKMISDWKSAYSPQEKVCLKQYIGEFSLTKHTNSVTIKIRNTDKGKKFHFENLFLEKI</sequence>
<reference evidence="2 3" key="1">
    <citation type="submission" date="2022-07" db="EMBL/GenBank/DDBJ databases">
        <title>Fecal culturing of patients with breast cancer.</title>
        <authorList>
            <person name="Teng N.M.Y."/>
            <person name="Kiu R."/>
            <person name="Evans R."/>
            <person name="Baker D.J."/>
            <person name="Zenner C."/>
            <person name="Robinson S.D."/>
            <person name="Hall L.J."/>
        </authorList>
    </citation>
    <scope>NUCLEOTIDE SEQUENCE [LARGE SCALE GENOMIC DNA]</scope>
    <source>
        <strain evidence="2 3">LH1063</strain>
    </source>
</reference>
<gene>
    <name evidence="2" type="ORF">NMU02_07610</name>
</gene>
<dbReference type="RefSeq" id="WP_255027115.1">
    <property type="nucleotide sequence ID" value="NZ_JANDHW010000006.1"/>
</dbReference>
<dbReference type="Pfam" id="PF11175">
    <property type="entry name" value="DUF2961"/>
    <property type="match status" value="1"/>
</dbReference>
<keyword evidence="3" id="KW-1185">Reference proteome</keyword>
<dbReference type="Gene3D" id="2.60.120.1390">
    <property type="match status" value="2"/>
</dbReference>
<dbReference type="EMBL" id="JANDHW010000006">
    <property type="protein sequence ID" value="MCP9611952.1"/>
    <property type="molecule type" value="Genomic_DNA"/>
</dbReference>
<protein>
    <submittedName>
        <fullName evidence="2">DUF2961 domain-containing protein</fullName>
    </submittedName>
</protein>
<accession>A0ABT1MH51</accession>
<keyword evidence="1" id="KW-0732">Signal</keyword>
<feature type="chain" id="PRO_5045562615" evidence="1">
    <location>
        <begin position="22"/>
        <end position="649"/>
    </location>
</feature>
<dbReference type="PROSITE" id="PS51257">
    <property type="entry name" value="PROKAR_LIPOPROTEIN"/>
    <property type="match status" value="1"/>
</dbReference>
<evidence type="ECO:0000313" key="2">
    <source>
        <dbReference type="EMBL" id="MCP9611952.1"/>
    </source>
</evidence>
<evidence type="ECO:0000256" key="1">
    <source>
        <dbReference type="SAM" id="SignalP"/>
    </source>
</evidence>